<keyword evidence="7" id="KW-0931">ER-Golgi transport</keyword>
<dbReference type="Proteomes" id="UP000694865">
    <property type="component" value="Unplaced"/>
</dbReference>
<dbReference type="PROSITE" id="PS50294">
    <property type="entry name" value="WD_REPEATS_REGION"/>
    <property type="match status" value="1"/>
</dbReference>
<dbReference type="RefSeq" id="XP_006815074.1">
    <property type="nucleotide sequence ID" value="XM_006815011.1"/>
</dbReference>
<feature type="transmembrane region" description="Helical" evidence="13">
    <location>
        <begin position="388"/>
        <end position="408"/>
    </location>
</feature>
<evidence type="ECO:0000256" key="3">
    <source>
        <dbReference type="ARBA" id="ARBA00022574"/>
    </source>
</evidence>
<organism evidence="14 15">
    <name type="scientific">Saccoglossus kowalevskii</name>
    <name type="common">Acorn worm</name>
    <dbReference type="NCBI Taxonomy" id="10224"/>
    <lineage>
        <taxon>Eukaryota</taxon>
        <taxon>Metazoa</taxon>
        <taxon>Hemichordata</taxon>
        <taxon>Enteropneusta</taxon>
        <taxon>Harrimaniidae</taxon>
        <taxon>Saccoglossus</taxon>
    </lineage>
</organism>
<dbReference type="PANTHER" id="PTHR23284:SF0">
    <property type="entry name" value="PROLACTIN REGULATORY ELEMENT-BINDING PROTEIN"/>
    <property type="match status" value="1"/>
</dbReference>
<keyword evidence="4 13" id="KW-0812">Transmembrane</keyword>
<comment type="subcellular location">
    <subcellularLocation>
        <location evidence="1">Endoplasmic reticulum membrane</location>
        <topology evidence="1">Single-pass membrane protein</topology>
    </subcellularLocation>
</comment>
<dbReference type="InterPro" id="IPR019775">
    <property type="entry name" value="WD40_repeat_CS"/>
</dbReference>
<dbReference type="SUPFAM" id="SSF50978">
    <property type="entry name" value="WD40 repeat-like"/>
    <property type="match status" value="1"/>
</dbReference>
<dbReference type="PANTHER" id="PTHR23284">
    <property type="entry name" value="PROLACTIN REGULATORY ELEMENT BINDING PROTEIN"/>
    <property type="match status" value="1"/>
</dbReference>
<dbReference type="InterPro" id="IPR036322">
    <property type="entry name" value="WD40_repeat_dom_sf"/>
</dbReference>
<reference evidence="15" key="1">
    <citation type="submission" date="2025-08" db="UniProtKB">
        <authorList>
            <consortium name="RefSeq"/>
        </authorList>
    </citation>
    <scope>IDENTIFICATION</scope>
    <source>
        <tissue evidence="15">Testes</tissue>
    </source>
</reference>
<protein>
    <submittedName>
        <fullName evidence="15">Prolactin regulatory element-binding protein-like</fullName>
    </submittedName>
</protein>
<keyword evidence="9 13" id="KW-1133">Transmembrane helix</keyword>
<accession>A0ABM0M4Y3</accession>
<keyword evidence="2" id="KW-0813">Transport</keyword>
<keyword evidence="14" id="KW-1185">Reference proteome</keyword>
<evidence type="ECO:0000256" key="9">
    <source>
        <dbReference type="ARBA" id="ARBA00022989"/>
    </source>
</evidence>
<evidence type="ECO:0000256" key="2">
    <source>
        <dbReference type="ARBA" id="ARBA00022448"/>
    </source>
</evidence>
<evidence type="ECO:0000256" key="11">
    <source>
        <dbReference type="PROSITE-ProRule" id="PRU00221"/>
    </source>
</evidence>
<keyword evidence="8" id="KW-0653">Protein transport</keyword>
<keyword evidence="10 13" id="KW-0472">Membrane</keyword>
<evidence type="ECO:0000256" key="13">
    <source>
        <dbReference type="SAM" id="Phobius"/>
    </source>
</evidence>
<proteinExistence type="predicted"/>
<dbReference type="InterPro" id="IPR015943">
    <property type="entry name" value="WD40/YVTN_repeat-like_dom_sf"/>
</dbReference>
<evidence type="ECO:0000313" key="15">
    <source>
        <dbReference type="RefSeq" id="XP_006815074.1"/>
    </source>
</evidence>
<dbReference type="GeneID" id="102804698"/>
<dbReference type="SMART" id="SM00320">
    <property type="entry name" value="WD40"/>
    <property type="match status" value="3"/>
</dbReference>
<gene>
    <name evidence="15" type="primary">LOC102804698</name>
</gene>
<keyword evidence="3 11" id="KW-0853">WD repeat</keyword>
<evidence type="ECO:0000256" key="4">
    <source>
        <dbReference type="ARBA" id="ARBA00022692"/>
    </source>
</evidence>
<dbReference type="InterPro" id="IPR045260">
    <property type="entry name" value="Sec12-like"/>
</dbReference>
<dbReference type="PROSITE" id="PS50082">
    <property type="entry name" value="WD_REPEATS_2"/>
    <property type="match status" value="2"/>
</dbReference>
<evidence type="ECO:0000256" key="10">
    <source>
        <dbReference type="ARBA" id="ARBA00023136"/>
    </source>
</evidence>
<sequence>MADSLCSADFPPYAVCTLDGEHFLIAGGGGQARTGVPNAIEIFEFLKSTRSLTAVSKCRYDTDKGEDRSAIMNADVHRVGNGSFIMVTGKDEMCQLYEINKVKADKEKTDKDLRRRKGKEEESSSSEEEENDNKAKYVIERLKSVQSDFGKPEKYQKVVKFINDGSVFVTGGADGYIRVWKYQTLSKEHEIQAHSKEIDDLDISPSGSKIVSVSRDCKAFVWNTKDGSKTCELTWDQSKPEKAYRYRSCRFGIVEGDKSKSKLFTIHVPHVRDKTNTYCYVTKWDTQKFIPEKTVSTGTDVLSALAVSPDGNYVGLGTMSGSVAVYISFSLQKLKLVKDVHGIFVTGLSFVPISEGNIELLGNQDCSLLSISADKQCKVLRVSKQTKYHGLVIVLGFLAVVVLLILFLDYIGVPL</sequence>
<name>A0ABM0M4Y3_SACKO</name>
<evidence type="ECO:0000256" key="7">
    <source>
        <dbReference type="ARBA" id="ARBA00022892"/>
    </source>
</evidence>
<evidence type="ECO:0000256" key="8">
    <source>
        <dbReference type="ARBA" id="ARBA00022927"/>
    </source>
</evidence>
<dbReference type="Pfam" id="PF00400">
    <property type="entry name" value="WD40"/>
    <property type="match status" value="2"/>
</dbReference>
<evidence type="ECO:0000256" key="12">
    <source>
        <dbReference type="SAM" id="MobiDB-lite"/>
    </source>
</evidence>
<evidence type="ECO:0000256" key="5">
    <source>
        <dbReference type="ARBA" id="ARBA00022737"/>
    </source>
</evidence>
<evidence type="ECO:0000313" key="14">
    <source>
        <dbReference type="Proteomes" id="UP000694865"/>
    </source>
</evidence>
<evidence type="ECO:0000256" key="1">
    <source>
        <dbReference type="ARBA" id="ARBA00004389"/>
    </source>
</evidence>
<dbReference type="InterPro" id="IPR001680">
    <property type="entry name" value="WD40_rpt"/>
</dbReference>
<keyword evidence="5" id="KW-0677">Repeat</keyword>
<feature type="repeat" description="WD" evidence="11">
    <location>
        <begin position="191"/>
        <end position="232"/>
    </location>
</feature>
<evidence type="ECO:0000256" key="6">
    <source>
        <dbReference type="ARBA" id="ARBA00022824"/>
    </source>
</evidence>
<dbReference type="PROSITE" id="PS00678">
    <property type="entry name" value="WD_REPEATS_1"/>
    <property type="match status" value="1"/>
</dbReference>
<feature type="compositionally biased region" description="Basic and acidic residues" evidence="12">
    <location>
        <begin position="110"/>
        <end position="122"/>
    </location>
</feature>
<keyword evidence="6" id="KW-0256">Endoplasmic reticulum</keyword>
<dbReference type="Gene3D" id="2.130.10.10">
    <property type="entry name" value="YVTN repeat-like/Quinoprotein amine dehydrogenase"/>
    <property type="match status" value="1"/>
</dbReference>
<feature type="repeat" description="WD" evidence="11">
    <location>
        <begin position="159"/>
        <end position="190"/>
    </location>
</feature>
<feature type="region of interest" description="Disordered" evidence="12">
    <location>
        <begin position="110"/>
        <end position="133"/>
    </location>
</feature>